<dbReference type="Pfam" id="PF00483">
    <property type="entry name" value="NTP_transferase"/>
    <property type="match status" value="1"/>
</dbReference>
<evidence type="ECO:0000259" key="1">
    <source>
        <dbReference type="Pfam" id="PF00483"/>
    </source>
</evidence>
<dbReference type="InterPro" id="IPR029044">
    <property type="entry name" value="Nucleotide-diphossugar_trans"/>
</dbReference>
<feature type="domain" description="Nucleotidyl transferase" evidence="1">
    <location>
        <begin position="7"/>
        <end position="234"/>
    </location>
</feature>
<dbReference type="RefSeq" id="WP_151167894.1">
    <property type="nucleotide sequence ID" value="NZ_WACR01000006.1"/>
</dbReference>
<dbReference type="SUPFAM" id="SSF53448">
    <property type="entry name" value="Nucleotide-diphospho-sugar transferases"/>
    <property type="match status" value="1"/>
</dbReference>
<comment type="caution">
    <text evidence="2">The sequence shown here is derived from an EMBL/GenBank/DDBJ whole genome shotgun (WGS) entry which is preliminary data.</text>
</comment>
<keyword evidence="3" id="KW-1185">Reference proteome</keyword>
<dbReference type="PANTHER" id="PTHR42883">
    <property type="entry name" value="GLUCOSE-1-PHOSPHATE THYMIDYLTRANSFERASE"/>
    <property type="match status" value="1"/>
</dbReference>
<evidence type="ECO:0000313" key="3">
    <source>
        <dbReference type="Proteomes" id="UP000435357"/>
    </source>
</evidence>
<reference evidence="2 3" key="1">
    <citation type="submission" date="2019-09" db="EMBL/GenBank/DDBJ databases">
        <title>Genomes of Cryomorphaceae.</title>
        <authorList>
            <person name="Bowman J.P."/>
        </authorList>
    </citation>
    <scope>NUCLEOTIDE SEQUENCE [LARGE SCALE GENOMIC DNA]</scope>
    <source>
        <strain evidence="2 3">KCTC 52047</strain>
    </source>
</reference>
<dbReference type="PANTHER" id="PTHR42883:SF2">
    <property type="entry name" value="THYMIDYLYLTRANSFERASE"/>
    <property type="match status" value="1"/>
</dbReference>
<dbReference type="InterPro" id="IPR005835">
    <property type="entry name" value="NTP_transferase_dom"/>
</dbReference>
<dbReference type="Gene3D" id="3.90.550.10">
    <property type="entry name" value="Spore Coat Polysaccharide Biosynthesis Protein SpsA, Chain A"/>
    <property type="match status" value="1"/>
</dbReference>
<dbReference type="AlphaFoldDB" id="A0A6N6M3Q0"/>
<dbReference type="Gene3D" id="2.160.10.10">
    <property type="entry name" value="Hexapeptide repeat proteins"/>
    <property type="match status" value="1"/>
</dbReference>
<accession>A0A6N6M3Q0</accession>
<dbReference type="GO" id="GO:0016740">
    <property type="term" value="F:transferase activity"/>
    <property type="evidence" value="ECO:0007669"/>
    <property type="project" value="UniProtKB-KW"/>
</dbReference>
<evidence type="ECO:0000313" key="2">
    <source>
        <dbReference type="EMBL" id="KAB1063910.1"/>
    </source>
</evidence>
<organism evidence="2 3">
    <name type="scientific">Salibacter halophilus</name>
    <dbReference type="NCBI Taxonomy" id="1803916"/>
    <lineage>
        <taxon>Bacteria</taxon>
        <taxon>Pseudomonadati</taxon>
        <taxon>Bacteroidota</taxon>
        <taxon>Flavobacteriia</taxon>
        <taxon>Flavobacteriales</taxon>
        <taxon>Salibacteraceae</taxon>
        <taxon>Salibacter</taxon>
    </lineage>
</organism>
<dbReference type="CDD" id="cd04181">
    <property type="entry name" value="NTP_transferase"/>
    <property type="match status" value="1"/>
</dbReference>
<gene>
    <name evidence="2" type="ORF">F3059_07690</name>
</gene>
<proteinExistence type="predicted"/>
<dbReference type="EMBL" id="WACR01000006">
    <property type="protein sequence ID" value="KAB1063910.1"/>
    <property type="molecule type" value="Genomic_DNA"/>
</dbReference>
<name>A0A6N6M3Q0_9FLAO</name>
<sequence>MKIIVPMAGMGKRMRPHTLTVPKPLLPIAGKPIVQRLVEDIASVADEKITDIAFVTGRFGSETEERLLKVADNLGAKGHICYQDEALGTAHAILCAKELLDGNVIVAFADTLFKADFKFNAEKDGVLWVQKIEDPSQFGVVKINDNGVITDYVEKPKEYVSDLAMIGIYYFKDGATLRKELEYLIENDIIKGGEYQLPDALRNMTEKGMEFVPGEVEEWLDCGNKNATVHTNSRILAFNSDKDQKDSSAKIKNSIINEPCYLGENVVIENSVVGPHVSIHENTTVKDSVIKNSIVYTNTVIEGLNADNSMIGNHVTFKSEPKDLSIGDYSKQ</sequence>
<dbReference type="OrthoDB" id="9803871at2"/>
<protein>
    <submittedName>
        <fullName evidence="2">NTP transferase domain-containing protein</fullName>
    </submittedName>
</protein>
<dbReference type="Proteomes" id="UP000435357">
    <property type="component" value="Unassembled WGS sequence"/>
</dbReference>
<keyword evidence="2" id="KW-0808">Transferase</keyword>